<protein>
    <submittedName>
        <fullName evidence="2">AIPR family protein</fullName>
    </submittedName>
</protein>
<reference evidence="2 3" key="1">
    <citation type="journal article" date="2019" name="Syst. Appl. Microbiol.">
        <title>Microvirga tunisiensis sp. nov., a root nodule symbiotic bacterium isolated from Lupinus micranthus and L. luteus grown in Northern Tunisia.</title>
        <authorList>
            <person name="Msaddak A."/>
            <person name="Rejili M."/>
            <person name="Duran D."/>
            <person name="Mars M."/>
            <person name="Palacios J.M."/>
            <person name="Ruiz-Argueso T."/>
            <person name="Rey L."/>
            <person name="Imperial J."/>
        </authorList>
    </citation>
    <scope>NUCLEOTIDE SEQUENCE [LARGE SCALE GENOMIC DNA]</scope>
    <source>
        <strain evidence="2 3">Lmie10</strain>
    </source>
</reference>
<organism evidence="2 3">
    <name type="scientific">Microvirga tunisiensis</name>
    <dbReference type="NCBI Taxonomy" id="2108360"/>
    <lineage>
        <taxon>Bacteria</taxon>
        <taxon>Pseudomonadati</taxon>
        <taxon>Pseudomonadota</taxon>
        <taxon>Alphaproteobacteria</taxon>
        <taxon>Hyphomicrobiales</taxon>
        <taxon>Methylobacteriaceae</taxon>
        <taxon>Microvirga</taxon>
    </lineage>
</organism>
<evidence type="ECO:0000313" key="3">
    <source>
        <dbReference type="Proteomes" id="UP000403266"/>
    </source>
</evidence>
<gene>
    <name evidence="2" type="ORF">FS320_34100</name>
</gene>
<proteinExistence type="predicted"/>
<dbReference type="RefSeq" id="WP_152716829.1">
    <property type="nucleotide sequence ID" value="NZ_VOSJ01000319.1"/>
</dbReference>
<accession>A0A5N7MSI1</accession>
<evidence type="ECO:0000313" key="2">
    <source>
        <dbReference type="EMBL" id="MPR29961.1"/>
    </source>
</evidence>
<sequence>MHRVVRSHVDDFSKRFQIEGDISKRFEAFLNYSVLRSYSADAVNPSELVYEGDDPGIDGVLFFIDDVYVSSVDEIDELLKNRRRDCDVTIAFLQAKISENWDKKEINVFQSAIQDFLSESSSYPHSDYIRDRREMFDHILKNVGKLRGGKPQAHCYFATTAREPSEREILGAFKALQTEIDNTGLFTEAVIKPLDRNKLVDLWGQADGPVEASLPAFAIAAFPKAPGVEEGYVVTVKAQDFINRRLSDNNNKLRQRIFEENVRDFIGSDGGVNKEMAETISDDTKQKRFGILNNGVTIISPDVRIQGNELYLRDFQIVNGCQTSNVLFENRHLVTNDATLMLKVIETDEASLVDEIVRSTNRQTKVQDDQFLATLDCVKGIEKFFNARGVDENHRLYFERRQNQFLEHDIPAIRVFTISEIARCVGAMFLDKPDIASRYPNRLTGELRDTVFKRENIEDIYYTAAYASYRLQLYLSNGRIDPKYSKLRWHILMAIKYFVAGEKTPQTNSQKVRKICEEIDQFMSNSEEEGLERLRTLCTKISSVQDITRDKLKVQGFVQEIKQNALTARKASLKAAQSVS</sequence>
<dbReference type="Proteomes" id="UP000403266">
    <property type="component" value="Unassembled WGS sequence"/>
</dbReference>
<dbReference type="InterPro" id="IPR018891">
    <property type="entry name" value="AIPR_C"/>
</dbReference>
<keyword evidence="3" id="KW-1185">Reference proteome</keyword>
<evidence type="ECO:0000259" key="1">
    <source>
        <dbReference type="Pfam" id="PF10592"/>
    </source>
</evidence>
<comment type="caution">
    <text evidence="2">The sequence shown here is derived from an EMBL/GenBank/DDBJ whole genome shotgun (WGS) entry which is preliminary data.</text>
</comment>
<dbReference type="EMBL" id="VOSK01000291">
    <property type="protein sequence ID" value="MPR29961.1"/>
    <property type="molecule type" value="Genomic_DNA"/>
</dbReference>
<feature type="domain" description="Abortive phage infection protein C-terminal" evidence="1">
    <location>
        <begin position="258"/>
        <end position="527"/>
    </location>
</feature>
<dbReference type="Pfam" id="PF10592">
    <property type="entry name" value="AIPR"/>
    <property type="match status" value="1"/>
</dbReference>
<dbReference type="AlphaFoldDB" id="A0A5N7MSI1"/>
<name>A0A5N7MSI1_9HYPH</name>
<dbReference type="OrthoDB" id="9806213at2"/>